<proteinExistence type="predicted"/>
<gene>
    <name evidence="1" type="ORF">JEU22_00210</name>
</gene>
<dbReference type="PANTHER" id="PTHR21174">
    <property type="match status" value="1"/>
</dbReference>
<dbReference type="PANTHER" id="PTHR21174:SF0">
    <property type="entry name" value="HD PHOSPHOHYDROLASE FAMILY PROTEIN-RELATED"/>
    <property type="match status" value="1"/>
</dbReference>
<dbReference type="PIRSF" id="PIRSF035170">
    <property type="entry name" value="HD_phosphohydro"/>
    <property type="match status" value="1"/>
</dbReference>
<dbReference type="AlphaFoldDB" id="A0A8I1JHW9"/>
<evidence type="ECO:0000313" key="1">
    <source>
        <dbReference type="EMBL" id="MBI6882353.1"/>
    </source>
</evidence>
<organism evidence="1 2">
    <name type="scientific">Pseudomonas putida</name>
    <name type="common">Arthrobacter siderocapsulatus</name>
    <dbReference type="NCBI Taxonomy" id="303"/>
    <lineage>
        <taxon>Bacteria</taxon>
        <taxon>Pseudomonadati</taxon>
        <taxon>Pseudomonadota</taxon>
        <taxon>Gammaproteobacteria</taxon>
        <taxon>Pseudomonadales</taxon>
        <taxon>Pseudomonadaceae</taxon>
        <taxon>Pseudomonas</taxon>
    </lineage>
</organism>
<protein>
    <recommendedName>
        <fullName evidence="3">Phosphohydrolase</fullName>
    </recommendedName>
</protein>
<comment type="caution">
    <text evidence="1">The sequence shown here is derived from an EMBL/GenBank/DDBJ whole genome shotgun (WGS) entry which is preliminary data.</text>
</comment>
<dbReference type="Gene3D" id="1.10.3210.10">
    <property type="entry name" value="Hypothetical protein af1432"/>
    <property type="match status" value="1"/>
</dbReference>
<dbReference type="InterPro" id="IPR009218">
    <property type="entry name" value="HD_phosphohydro"/>
</dbReference>
<accession>A0A8I1JHW9</accession>
<sequence length="179" mass="20582">MLGRYTEPHRAYHGVKHIEHCLDQFDGLRKLAKRPELVELALWLHDAVYDLRASDNEAKSADLSRRLLEEAGVPSLADVITDMIMATTHQDVPPVGDAALVSDIDLSILGADPDEYDLYTAEVRQEYSWVPEEAFRSGRLKVLHSFCKRTRIFDHPPCFDRWERRARANINHEMVKLSM</sequence>
<evidence type="ECO:0000313" key="2">
    <source>
        <dbReference type="Proteomes" id="UP000637061"/>
    </source>
</evidence>
<dbReference type="SUPFAM" id="SSF109604">
    <property type="entry name" value="HD-domain/PDEase-like"/>
    <property type="match status" value="1"/>
</dbReference>
<name>A0A8I1JHW9_PSEPU</name>
<evidence type="ECO:0008006" key="3">
    <source>
        <dbReference type="Google" id="ProtNLM"/>
    </source>
</evidence>
<dbReference type="Proteomes" id="UP000637061">
    <property type="component" value="Unassembled WGS sequence"/>
</dbReference>
<dbReference type="EMBL" id="JAEHTE010000001">
    <property type="protein sequence ID" value="MBI6882353.1"/>
    <property type="molecule type" value="Genomic_DNA"/>
</dbReference>
<reference evidence="1" key="1">
    <citation type="submission" date="2020-12" db="EMBL/GenBank/DDBJ databases">
        <title>Enhanced detection system for hospital associated transmission using whole genome sequencing surveillance.</title>
        <authorList>
            <person name="Harrison L.H."/>
            <person name="Van Tyne D."/>
            <person name="Marsh J.W."/>
            <person name="Griffith M.P."/>
            <person name="Snyder D.J."/>
            <person name="Cooper V.S."/>
            <person name="Mustapha M."/>
        </authorList>
    </citation>
    <scope>NUCLEOTIDE SEQUENCE</scope>
    <source>
        <strain evidence="1">PSB00042</strain>
    </source>
</reference>